<gene>
    <name evidence="1" type="ORF">QJU97_09355</name>
</gene>
<reference evidence="1" key="1">
    <citation type="journal article" date="2023" name="Front. Microbiol.">
        <title>Phylogeography and host specificity of Pasteurellaceae pathogenic to sea-farmed fish in the north-east Atlantic.</title>
        <authorList>
            <person name="Gulla S."/>
            <person name="Colquhoun D.J."/>
            <person name="Olsen A.B."/>
            <person name="Spilsberg B."/>
            <person name="Lagesen K."/>
            <person name="Aakesson C.P."/>
            <person name="Strom S."/>
            <person name="Manji F."/>
            <person name="Birkbeck T.H."/>
            <person name="Nilsen H.K."/>
        </authorList>
    </citation>
    <scope>NUCLEOTIDE SEQUENCE</scope>
    <source>
        <strain evidence="1">98B1</strain>
    </source>
</reference>
<name>A0AAJ6NF56_9PAST</name>
<dbReference type="EMBL" id="JASAYT010000033">
    <property type="protein sequence ID" value="MDP8175655.1"/>
    <property type="molecule type" value="Genomic_DNA"/>
</dbReference>
<proteinExistence type="predicted"/>
<evidence type="ECO:0008006" key="3">
    <source>
        <dbReference type="Google" id="ProtNLM"/>
    </source>
</evidence>
<protein>
    <recommendedName>
        <fullName evidence="3">SIR2-like domain-containing protein</fullName>
    </recommendedName>
</protein>
<dbReference type="Proteomes" id="UP001231736">
    <property type="component" value="Unassembled WGS sequence"/>
</dbReference>
<comment type="caution">
    <text evidence="1">The sequence shown here is derived from an EMBL/GenBank/DDBJ whole genome shotgun (WGS) entry which is preliminary data.</text>
</comment>
<sequence length="442" mass="50792">MTKKLIITGAGVDRSKGIDFPLANTLLGEIAIYLQTDEGKEIDQKLRKILPNLKFSFNNMIKNAVDKIVARDTHEQKEMVSRVQDAIKGLDKTDRVYKHGKLIINLFNKLSVIADENQLDNETEELIKEVFPKEANELIDCDTILDIQKLSLSDTFKTVMKMTLREGLTSKSNVVAEALSSDMLNIEILLIEKFLGFYNNKMADIKNYIYISWVLWVYLIHKQNEVFANKSSLPFYSKLPSNIKAITLNYTSFLQKQLGKENVICFHGGLFEYVRMDTRNLLPISNTNFDVLKFFNKTLASNTDVSNEDFNKQKYTIPSLVPPLRLKPVLSHKYIELWSKASQWIENAEHIIVIGYSFNTADEHFNDILRNLHSGKKIDIIVPEASCDYFKERIEKIFKVPANQFDQVDIQGEDAYQSGNIRLIPAKATDINIEELLNDYEQ</sequence>
<dbReference type="RefSeq" id="WP_306387541.1">
    <property type="nucleotide sequence ID" value="NZ_JASAYT010000033.1"/>
</dbReference>
<dbReference type="AlphaFoldDB" id="A0AAJ6NF56"/>
<evidence type="ECO:0000313" key="1">
    <source>
        <dbReference type="EMBL" id="MDP8175655.1"/>
    </source>
</evidence>
<evidence type="ECO:0000313" key="2">
    <source>
        <dbReference type="Proteomes" id="UP001231736"/>
    </source>
</evidence>
<accession>A0AAJ6NF56</accession>
<organism evidence="1 2">
    <name type="scientific">Phocoenobacter skyensis</name>
    <dbReference type="NCBI Taxonomy" id="97481"/>
    <lineage>
        <taxon>Bacteria</taxon>
        <taxon>Pseudomonadati</taxon>
        <taxon>Pseudomonadota</taxon>
        <taxon>Gammaproteobacteria</taxon>
        <taxon>Pasteurellales</taxon>
        <taxon>Pasteurellaceae</taxon>
        <taxon>Phocoenobacter</taxon>
    </lineage>
</organism>